<keyword evidence="4" id="KW-1185">Reference proteome</keyword>
<proteinExistence type="predicted"/>
<dbReference type="PANTHER" id="PTHR15574">
    <property type="entry name" value="WD REPEAT DOMAIN-CONTAINING FAMILY"/>
    <property type="match status" value="1"/>
</dbReference>
<evidence type="ECO:0000256" key="2">
    <source>
        <dbReference type="ARBA" id="ARBA00022737"/>
    </source>
</evidence>
<dbReference type="InterPro" id="IPR045151">
    <property type="entry name" value="DCAF8"/>
</dbReference>
<evidence type="ECO:0000313" key="3">
    <source>
        <dbReference type="EMBL" id="KAJ8944418.1"/>
    </source>
</evidence>
<comment type="caution">
    <text evidence="3">The sequence shown here is derived from an EMBL/GenBank/DDBJ whole genome shotgun (WGS) entry which is preliminary data.</text>
</comment>
<gene>
    <name evidence="3" type="ORF">NQ318_023191</name>
</gene>
<name>A0AAV8Y160_9CUCU</name>
<dbReference type="PANTHER" id="PTHR15574:SF21">
    <property type="entry name" value="DDB1- AND CUL4-ASSOCIATED FACTOR 8"/>
    <property type="match status" value="1"/>
</dbReference>
<dbReference type="AlphaFoldDB" id="A0AAV8Y160"/>
<organism evidence="3 4">
    <name type="scientific">Aromia moschata</name>
    <dbReference type="NCBI Taxonomy" id="1265417"/>
    <lineage>
        <taxon>Eukaryota</taxon>
        <taxon>Metazoa</taxon>
        <taxon>Ecdysozoa</taxon>
        <taxon>Arthropoda</taxon>
        <taxon>Hexapoda</taxon>
        <taxon>Insecta</taxon>
        <taxon>Pterygota</taxon>
        <taxon>Neoptera</taxon>
        <taxon>Endopterygota</taxon>
        <taxon>Coleoptera</taxon>
        <taxon>Polyphaga</taxon>
        <taxon>Cucujiformia</taxon>
        <taxon>Chrysomeloidea</taxon>
        <taxon>Cerambycidae</taxon>
        <taxon>Cerambycinae</taxon>
        <taxon>Callichromatini</taxon>
        <taxon>Aromia</taxon>
    </lineage>
</organism>
<dbReference type="GO" id="GO:0080008">
    <property type="term" value="C:Cul4-RING E3 ubiquitin ligase complex"/>
    <property type="evidence" value="ECO:0007669"/>
    <property type="project" value="TreeGrafter"/>
</dbReference>
<evidence type="ECO:0000256" key="1">
    <source>
        <dbReference type="ARBA" id="ARBA00022574"/>
    </source>
</evidence>
<dbReference type="EMBL" id="JAPWTK010000254">
    <property type="protein sequence ID" value="KAJ8944418.1"/>
    <property type="molecule type" value="Genomic_DNA"/>
</dbReference>
<dbReference type="GO" id="GO:0005737">
    <property type="term" value="C:cytoplasm"/>
    <property type="evidence" value="ECO:0007669"/>
    <property type="project" value="TreeGrafter"/>
</dbReference>
<keyword evidence="1" id="KW-0853">WD repeat</keyword>
<reference evidence="3" key="1">
    <citation type="journal article" date="2023" name="Insect Mol. Biol.">
        <title>Genome sequencing provides insights into the evolution of gene families encoding plant cell wall-degrading enzymes in longhorned beetles.</title>
        <authorList>
            <person name="Shin N.R."/>
            <person name="Okamura Y."/>
            <person name="Kirsch R."/>
            <person name="Pauchet Y."/>
        </authorList>
    </citation>
    <scope>NUCLEOTIDE SEQUENCE</scope>
    <source>
        <strain evidence="3">AMC_N1</strain>
    </source>
</reference>
<protein>
    <submittedName>
        <fullName evidence="3">Uncharacterized protein</fullName>
    </submittedName>
</protein>
<dbReference type="Proteomes" id="UP001162162">
    <property type="component" value="Unassembled WGS sequence"/>
</dbReference>
<keyword evidence="2" id="KW-0677">Repeat</keyword>
<evidence type="ECO:0000313" key="4">
    <source>
        <dbReference type="Proteomes" id="UP001162162"/>
    </source>
</evidence>
<accession>A0AAV8Y160</accession>
<sequence length="88" mass="10235">MLADDNGVVNCLEPHPQLPYICTSGLDWDVKVWVPSCEQEPAMVDLAQTIKNNNKSRMNWSTSSEEINESQMLWMLWRHLRSANRMRS</sequence>